<dbReference type="OrthoDB" id="6366904at2759"/>
<gene>
    <name evidence="1" type="ORF">E2C01_100508</name>
</gene>
<comment type="caution">
    <text evidence="1">The sequence shown here is derived from an EMBL/GenBank/DDBJ whole genome shotgun (WGS) entry which is preliminary data.</text>
</comment>
<keyword evidence="2" id="KW-1185">Reference proteome</keyword>
<dbReference type="EMBL" id="VSRR010142871">
    <property type="protein sequence ID" value="MPD04799.1"/>
    <property type="molecule type" value="Genomic_DNA"/>
</dbReference>
<evidence type="ECO:0000313" key="1">
    <source>
        <dbReference type="EMBL" id="MPD04799.1"/>
    </source>
</evidence>
<name>A0A5B7KI52_PORTR</name>
<evidence type="ECO:0000313" key="2">
    <source>
        <dbReference type="Proteomes" id="UP000324222"/>
    </source>
</evidence>
<sequence>MKQLAATFVAKAFTSSINNPARRRLFVTLPQDHRLFKEKTWLRSMVHATQLTLHDVDLVGRGEDK</sequence>
<protein>
    <submittedName>
        <fullName evidence="1">Uncharacterized protein</fullName>
    </submittedName>
</protein>
<organism evidence="1 2">
    <name type="scientific">Portunus trituberculatus</name>
    <name type="common">Swimming crab</name>
    <name type="synonym">Neptunus trituberculatus</name>
    <dbReference type="NCBI Taxonomy" id="210409"/>
    <lineage>
        <taxon>Eukaryota</taxon>
        <taxon>Metazoa</taxon>
        <taxon>Ecdysozoa</taxon>
        <taxon>Arthropoda</taxon>
        <taxon>Crustacea</taxon>
        <taxon>Multicrustacea</taxon>
        <taxon>Malacostraca</taxon>
        <taxon>Eumalacostraca</taxon>
        <taxon>Eucarida</taxon>
        <taxon>Decapoda</taxon>
        <taxon>Pleocyemata</taxon>
        <taxon>Brachyura</taxon>
        <taxon>Eubrachyura</taxon>
        <taxon>Portunoidea</taxon>
        <taxon>Portunidae</taxon>
        <taxon>Portuninae</taxon>
        <taxon>Portunus</taxon>
    </lineage>
</organism>
<proteinExistence type="predicted"/>
<accession>A0A5B7KI52</accession>
<reference evidence="1 2" key="1">
    <citation type="submission" date="2019-05" db="EMBL/GenBank/DDBJ databases">
        <title>Another draft genome of Portunus trituberculatus and its Hox gene families provides insights of decapod evolution.</title>
        <authorList>
            <person name="Jeong J.-H."/>
            <person name="Song I."/>
            <person name="Kim S."/>
            <person name="Choi T."/>
            <person name="Kim D."/>
            <person name="Ryu S."/>
            <person name="Kim W."/>
        </authorList>
    </citation>
    <scope>NUCLEOTIDE SEQUENCE [LARGE SCALE GENOMIC DNA]</scope>
    <source>
        <tissue evidence="1">Muscle</tissue>
    </source>
</reference>
<dbReference type="AlphaFoldDB" id="A0A5B7KI52"/>
<dbReference type="Proteomes" id="UP000324222">
    <property type="component" value="Unassembled WGS sequence"/>
</dbReference>